<keyword evidence="2 5" id="KW-0812">Transmembrane</keyword>
<evidence type="ECO:0000313" key="8">
    <source>
        <dbReference type="Proteomes" id="UP001165580"/>
    </source>
</evidence>
<keyword evidence="3 5" id="KW-1133">Transmembrane helix</keyword>
<feature type="domain" description="DUF202" evidence="6">
    <location>
        <begin position="28"/>
        <end position="95"/>
    </location>
</feature>
<gene>
    <name evidence="7" type="ORF">NVV95_05005</name>
</gene>
<dbReference type="EMBL" id="JANTEZ010000002">
    <property type="protein sequence ID" value="MCS5713905.1"/>
    <property type="molecule type" value="Genomic_DNA"/>
</dbReference>
<evidence type="ECO:0000256" key="3">
    <source>
        <dbReference type="ARBA" id="ARBA00022989"/>
    </source>
</evidence>
<evidence type="ECO:0000256" key="5">
    <source>
        <dbReference type="SAM" id="Phobius"/>
    </source>
</evidence>
<name>A0ABT2GCG1_9MICO</name>
<dbReference type="RefSeq" id="WP_259485438.1">
    <property type="nucleotide sequence ID" value="NZ_JANTEZ010000002.1"/>
</dbReference>
<evidence type="ECO:0000256" key="1">
    <source>
        <dbReference type="ARBA" id="ARBA00004127"/>
    </source>
</evidence>
<dbReference type="Proteomes" id="UP001165580">
    <property type="component" value="Unassembled WGS sequence"/>
</dbReference>
<keyword evidence="4 5" id="KW-0472">Membrane</keyword>
<reference evidence="7" key="1">
    <citation type="submission" date="2022-08" db="EMBL/GenBank/DDBJ databases">
        <authorList>
            <person name="Deng Y."/>
            <person name="Han X.-F."/>
            <person name="Zhang Y.-Q."/>
        </authorList>
    </citation>
    <scope>NUCLEOTIDE SEQUENCE</scope>
    <source>
        <strain evidence="7">CPCC 205716</strain>
    </source>
</reference>
<accession>A0ABT2GCG1</accession>
<evidence type="ECO:0000256" key="2">
    <source>
        <dbReference type="ARBA" id="ARBA00022692"/>
    </source>
</evidence>
<feature type="transmembrane region" description="Helical" evidence="5">
    <location>
        <begin position="108"/>
        <end position="128"/>
    </location>
</feature>
<evidence type="ECO:0000313" key="7">
    <source>
        <dbReference type="EMBL" id="MCS5713905.1"/>
    </source>
</evidence>
<comment type="subcellular location">
    <subcellularLocation>
        <location evidence="1">Endomembrane system</location>
        <topology evidence="1">Multi-pass membrane protein</topology>
    </subcellularLocation>
</comment>
<feature type="transmembrane region" description="Helical" evidence="5">
    <location>
        <begin position="65"/>
        <end position="87"/>
    </location>
</feature>
<keyword evidence="8" id="KW-1185">Reference proteome</keyword>
<comment type="caution">
    <text evidence="7">The sequence shown here is derived from an EMBL/GenBank/DDBJ whole genome shotgun (WGS) entry which is preliminary data.</text>
</comment>
<feature type="transmembrane region" description="Helical" evidence="5">
    <location>
        <begin position="37"/>
        <end position="59"/>
    </location>
</feature>
<proteinExistence type="predicted"/>
<dbReference type="Pfam" id="PF02656">
    <property type="entry name" value="DUF202"/>
    <property type="match status" value="1"/>
</dbReference>
<evidence type="ECO:0000256" key="4">
    <source>
        <dbReference type="ARBA" id="ARBA00023136"/>
    </source>
</evidence>
<sequence>MSEASGDPAGDERRPRAVYGVGSDPDVRFSLANERTALAWVRTGLSLVAGGVALTTLASFADLPWVIDLIALIACLAGGALAVSALFSWRRAERALRLDLPLPAPAALPWLVIGVAVLALVLAGYAVLELAGDL</sequence>
<evidence type="ECO:0000259" key="6">
    <source>
        <dbReference type="Pfam" id="PF02656"/>
    </source>
</evidence>
<organism evidence="7 8">
    <name type="scientific">Herbiconiux gentiana</name>
    <dbReference type="NCBI Taxonomy" id="2970912"/>
    <lineage>
        <taxon>Bacteria</taxon>
        <taxon>Bacillati</taxon>
        <taxon>Actinomycetota</taxon>
        <taxon>Actinomycetes</taxon>
        <taxon>Micrococcales</taxon>
        <taxon>Microbacteriaceae</taxon>
        <taxon>Herbiconiux</taxon>
    </lineage>
</organism>
<dbReference type="InterPro" id="IPR003807">
    <property type="entry name" value="DUF202"/>
</dbReference>
<protein>
    <submittedName>
        <fullName evidence="7">DUF202 domain-containing protein</fullName>
    </submittedName>
</protein>